<dbReference type="PANTHER" id="PTHR24381">
    <property type="entry name" value="ZINC FINGER PROTEIN"/>
    <property type="match status" value="1"/>
</dbReference>
<feature type="region of interest" description="Disordered" evidence="8">
    <location>
        <begin position="1"/>
        <end position="82"/>
    </location>
</feature>
<comment type="subcellular location">
    <subcellularLocation>
        <location evidence="1">Nucleus</location>
    </subcellularLocation>
</comment>
<feature type="compositionally biased region" description="Acidic residues" evidence="8">
    <location>
        <begin position="861"/>
        <end position="875"/>
    </location>
</feature>
<dbReference type="SMART" id="SM00355">
    <property type="entry name" value="ZnF_C2H2"/>
    <property type="match status" value="9"/>
</dbReference>
<feature type="compositionally biased region" description="Basic and acidic residues" evidence="8">
    <location>
        <begin position="55"/>
        <end position="70"/>
    </location>
</feature>
<proteinExistence type="predicted"/>
<evidence type="ECO:0000259" key="9">
    <source>
        <dbReference type="PROSITE" id="PS50157"/>
    </source>
</evidence>
<dbReference type="GO" id="GO:0008270">
    <property type="term" value="F:zinc ion binding"/>
    <property type="evidence" value="ECO:0007669"/>
    <property type="project" value="UniProtKB-KW"/>
</dbReference>
<gene>
    <name evidence="11 12 13" type="primary">LOC108626065</name>
</gene>
<keyword evidence="6" id="KW-0539">Nucleus</keyword>
<sequence length="1402" mass="161977">MLRSKRSYKSDSDTTKLHSRSRARSVPKETYSKEQRHVPSVHKENWDYNTALKYPSRESKSMSTDLKKMDLTNSVENESKMSSTLKRKSCELGEIIPKRALKSMDFKEKNNCQENTSSPLRNVRRSSRKSTSKYRTKMPGEVEADEADSMYKSFNSGRCRSCRGRTLRQRNEDRPEIRIEKGKPLENEIKLRNQLRWFIPDTDIGKSTNSEDETDCRIPMKMKEKKENSSVTTGDTMSLFANNKTQPVDDVPVNITKRKRGRPRKSIEIQLLNDKRKRHKKLEVVPVSIKKKKKKKKKQRLSHTVHSYEQYIKKTEKMSYITKTFSQITLAESSETGINMNQNVISYKNDIDTNKVSVIPLVRIEDMPLSQLSKLLQPMDTREIDKTYYEKKTQHSAYVTRTTKVEQGEGINVLYHESVCEKQQINMIKKMDTNVNRETNRVNASSNRKIIDSIRILKLDNNGYDSQFTIEDVLQLFLKLRNLKYRSMQESDCSKTVHTCAAMCNNCKEAFDLLHHFSSKVNLKNETLSVECIPCDLRINFLSHLQEHVMNVHLKCEGKDNNIDYPVHLINFNEELDKKNFRIISVCCCCSKVFKKPKLFKNHVNSYHTSKIFKNCNNYNVEQMVENPQLYELCKNVHTSNEDYTLNRSPIFDIANNISGIYNERRDINLVNHDSIQSCINTTQVNITNSLYCNNLNSESTLLEWTMQVREKNIILQGNNDSNHSRGKISGTIEAVPMIEEQTANLNICEPQAKVDSMLVCHLCSKSYKRKRHLLNHISLYCKARTILNEQRAEDTSNNSTTKLGEDSVASDTGITNLHDGITNSEEPSQPETPEDTTIADREVDDAGNENVECAANENDASMENDASTENDVSTENDNSNQILHINLMEKSEELASKIQQSFKFNISITKITKDQEEIEDENELPVSLIEDEEETTSTQENVSSSSQWCCDICGEQFVSRAMFIDHMFFSHDVEFEYSKSLNQLSELFSSDEKNQSPRHNCILEKKNDVVPKLRKRNGSFKRDSTACQIFKRSKKWRCGECKENFAFLRNYLRHKYDCHEDESVVHICDNCNRILTSVKMVNTHVCMKVTTWACKRCSLYFPNGISLMRHNEHSHFESVGPHVCEMCGSTFLTDHMLRKHRTKHANDDSSNMSQHLASDAGDHLPSTSNVRAQTPDDDTTFSHENPGQSEMLEELNKIFSKMYITCDVNDSQEVIYKCNNCSTLRPTESAMTEHLIECCKLDICQICNDVKPGYKLTEHLIHEHMVADYAYLQENDVEGTVQNPVNDTINILGLKRLLSLYEYQKFDGNIECIECELCTEQFASSQLYKVHYLKYHDKICLLCNIEFDHNVQALEHKTKIHKSFHLYLWIVQMLLLAVSRIGHYGNTIEQVILKSSEIRMC</sequence>
<dbReference type="RefSeq" id="XP_017881964.1">
    <property type="nucleotide sequence ID" value="XM_018026475.2"/>
</dbReference>
<feature type="compositionally biased region" description="Polar residues" evidence="8">
    <location>
        <begin position="810"/>
        <end position="832"/>
    </location>
</feature>
<dbReference type="GO" id="GO:0000981">
    <property type="term" value="F:DNA-binding transcription factor activity, RNA polymerase II-specific"/>
    <property type="evidence" value="ECO:0007669"/>
    <property type="project" value="TreeGrafter"/>
</dbReference>
<name>A0AAJ7N7V4_9HYME</name>
<reference evidence="11 12" key="1">
    <citation type="submission" date="2025-04" db="UniProtKB">
        <authorList>
            <consortium name="RefSeq"/>
        </authorList>
    </citation>
    <scope>IDENTIFICATION</scope>
    <source>
        <tissue evidence="11 12">Whole body</tissue>
    </source>
</reference>
<evidence type="ECO:0000313" key="13">
    <source>
        <dbReference type="RefSeq" id="XP_026670305.1"/>
    </source>
</evidence>
<dbReference type="GeneID" id="108626065"/>
<dbReference type="RefSeq" id="XP_026670305.1">
    <property type="nucleotide sequence ID" value="XM_026814504.1"/>
</dbReference>
<keyword evidence="2" id="KW-0479">Metal-binding</keyword>
<organism evidence="10 11">
    <name type="scientific">Ceratina calcarata</name>
    <dbReference type="NCBI Taxonomy" id="156304"/>
    <lineage>
        <taxon>Eukaryota</taxon>
        <taxon>Metazoa</taxon>
        <taxon>Ecdysozoa</taxon>
        <taxon>Arthropoda</taxon>
        <taxon>Hexapoda</taxon>
        <taxon>Insecta</taxon>
        <taxon>Pterygota</taxon>
        <taxon>Neoptera</taxon>
        <taxon>Endopterygota</taxon>
        <taxon>Hymenoptera</taxon>
        <taxon>Apocrita</taxon>
        <taxon>Aculeata</taxon>
        <taxon>Apoidea</taxon>
        <taxon>Anthophila</taxon>
        <taxon>Apidae</taxon>
        <taxon>Ceratina</taxon>
        <taxon>Zadontomerus</taxon>
    </lineage>
</organism>
<feature type="region of interest" description="Disordered" evidence="8">
    <location>
        <begin position="1143"/>
        <end position="1188"/>
    </location>
</feature>
<feature type="domain" description="C2H2-type" evidence="9">
    <location>
        <begin position="949"/>
        <end position="977"/>
    </location>
</feature>
<evidence type="ECO:0000313" key="11">
    <source>
        <dbReference type="RefSeq" id="XP_017881963.1"/>
    </source>
</evidence>
<keyword evidence="4 7" id="KW-0863">Zinc-finger</keyword>
<evidence type="ECO:0000313" key="10">
    <source>
        <dbReference type="Proteomes" id="UP000694925"/>
    </source>
</evidence>
<accession>A0AAJ7N7V4</accession>
<dbReference type="GO" id="GO:0000977">
    <property type="term" value="F:RNA polymerase II transcription regulatory region sequence-specific DNA binding"/>
    <property type="evidence" value="ECO:0007669"/>
    <property type="project" value="TreeGrafter"/>
</dbReference>
<dbReference type="PROSITE" id="PS00028">
    <property type="entry name" value="ZINC_FINGER_C2H2_1"/>
    <property type="match status" value="6"/>
</dbReference>
<evidence type="ECO:0000256" key="7">
    <source>
        <dbReference type="PROSITE-ProRule" id="PRU00042"/>
    </source>
</evidence>
<feature type="region of interest" description="Disordered" evidence="8">
    <location>
        <begin position="855"/>
        <end position="877"/>
    </location>
</feature>
<dbReference type="Proteomes" id="UP000694925">
    <property type="component" value="Unplaced"/>
</dbReference>
<feature type="compositionally biased region" description="Basic residues" evidence="8">
    <location>
        <begin position="122"/>
        <end position="136"/>
    </location>
</feature>
<feature type="compositionally biased region" description="Polar residues" evidence="8">
    <location>
        <begin position="71"/>
        <end position="82"/>
    </location>
</feature>
<dbReference type="GO" id="GO:0005634">
    <property type="term" value="C:nucleus"/>
    <property type="evidence" value="ECO:0007669"/>
    <property type="project" value="UniProtKB-SubCell"/>
</dbReference>
<dbReference type="Gene3D" id="3.30.160.60">
    <property type="entry name" value="Classic Zinc Finger"/>
    <property type="match status" value="1"/>
</dbReference>
<feature type="region of interest" description="Disordered" evidence="8">
    <location>
        <begin position="106"/>
        <end position="139"/>
    </location>
</feature>
<dbReference type="InterPro" id="IPR013087">
    <property type="entry name" value="Znf_C2H2_type"/>
</dbReference>
<feature type="domain" description="C2H2-type" evidence="9">
    <location>
        <begin position="1123"/>
        <end position="1150"/>
    </location>
</feature>
<protein>
    <submittedName>
        <fullName evidence="11 12">Uncharacterized protein LOC108626065</fullName>
    </submittedName>
</protein>
<dbReference type="PANTHER" id="PTHR24381:SF393">
    <property type="entry name" value="CHROMATIN-LINKED ADAPTOR FOR MSL PROTEINS, ISOFORM B"/>
    <property type="match status" value="1"/>
</dbReference>
<feature type="compositionally biased region" description="Acidic residues" evidence="8">
    <location>
        <begin position="918"/>
        <end position="936"/>
    </location>
</feature>
<evidence type="ECO:0000256" key="8">
    <source>
        <dbReference type="SAM" id="MobiDB-lite"/>
    </source>
</evidence>
<evidence type="ECO:0000256" key="6">
    <source>
        <dbReference type="ARBA" id="ARBA00023242"/>
    </source>
</evidence>
<evidence type="ECO:0000256" key="1">
    <source>
        <dbReference type="ARBA" id="ARBA00004123"/>
    </source>
</evidence>
<feature type="region of interest" description="Disordered" evidence="8">
    <location>
        <begin position="792"/>
        <end position="837"/>
    </location>
</feature>
<evidence type="ECO:0000256" key="5">
    <source>
        <dbReference type="ARBA" id="ARBA00022833"/>
    </source>
</evidence>
<evidence type="ECO:0000313" key="12">
    <source>
        <dbReference type="RefSeq" id="XP_017881964.1"/>
    </source>
</evidence>
<keyword evidence="10" id="KW-1185">Reference proteome</keyword>
<feature type="region of interest" description="Disordered" evidence="8">
    <location>
        <begin position="918"/>
        <end position="941"/>
    </location>
</feature>
<evidence type="ECO:0000256" key="3">
    <source>
        <dbReference type="ARBA" id="ARBA00022737"/>
    </source>
</evidence>
<feature type="compositionally biased region" description="Basic and acidic residues" evidence="8">
    <location>
        <begin position="26"/>
        <end position="46"/>
    </location>
</feature>
<evidence type="ECO:0000256" key="4">
    <source>
        <dbReference type="ARBA" id="ARBA00022771"/>
    </source>
</evidence>
<dbReference type="PROSITE" id="PS50157">
    <property type="entry name" value="ZINC_FINGER_C2H2_2"/>
    <property type="match status" value="2"/>
</dbReference>
<keyword evidence="5" id="KW-0862">Zinc</keyword>
<dbReference type="KEGG" id="ccal:108626065"/>
<keyword evidence="3" id="KW-0677">Repeat</keyword>
<dbReference type="RefSeq" id="XP_017881963.1">
    <property type="nucleotide sequence ID" value="XM_018026474.2"/>
</dbReference>
<evidence type="ECO:0000256" key="2">
    <source>
        <dbReference type="ARBA" id="ARBA00022723"/>
    </source>
</evidence>